<dbReference type="PANTHER" id="PTHR36302">
    <property type="entry name" value="BLR7088 PROTEIN"/>
    <property type="match status" value="1"/>
</dbReference>
<evidence type="ECO:0000256" key="1">
    <source>
        <dbReference type="SAM" id="SignalP"/>
    </source>
</evidence>
<accession>A0A077DI77</accession>
<organism evidence="2 3">
    <name type="scientific">Basilea psittacipulmonis DSM 24701</name>
    <dbReference type="NCBI Taxonomy" id="1072685"/>
    <lineage>
        <taxon>Bacteria</taxon>
        <taxon>Pseudomonadati</taxon>
        <taxon>Pseudomonadota</taxon>
        <taxon>Betaproteobacteria</taxon>
        <taxon>Burkholderiales</taxon>
        <taxon>Alcaligenaceae</taxon>
        <taxon>Basilea</taxon>
    </lineage>
</organism>
<proteinExistence type="predicted"/>
<dbReference type="Pfam" id="PF04314">
    <property type="entry name" value="PCuAC"/>
    <property type="match status" value="1"/>
</dbReference>
<dbReference type="Proteomes" id="UP000028945">
    <property type="component" value="Chromosome"/>
</dbReference>
<dbReference type="OrthoDB" id="9796962at2"/>
<dbReference type="STRING" id="1072685.IX83_07810"/>
<name>A0A077DI77_9BURK</name>
<protein>
    <recommendedName>
        <fullName evidence="4">Copper-binding protein</fullName>
    </recommendedName>
</protein>
<evidence type="ECO:0000313" key="2">
    <source>
        <dbReference type="EMBL" id="AIL33212.1"/>
    </source>
</evidence>
<dbReference type="InterPro" id="IPR036182">
    <property type="entry name" value="PCuAC_sf"/>
</dbReference>
<dbReference type="Gene3D" id="2.60.40.1890">
    <property type="entry name" value="PCu(A)C copper chaperone"/>
    <property type="match status" value="1"/>
</dbReference>
<gene>
    <name evidence="2" type="ORF">IX83_07810</name>
</gene>
<dbReference type="RefSeq" id="WP_038500964.1">
    <property type="nucleotide sequence ID" value="NZ_AFWK01000096.1"/>
</dbReference>
<dbReference type="AlphaFoldDB" id="A0A077DI77"/>
<keyword evidence="1" id="KW-0732">Signal</keyword>
<dbReference type="PANTHER" id="PTHR36302:SF1">
    <property type="entry name" value="COPPER CHAPERONE PCU(A)C"/>
    <property type="match status" value="1"/>
</dbReference>
<dbReference type="InterPro" id="IPR007410">
    <property type="entry name" value="LpqE-like"/>
</dbReference>
<dbReference type="InterPro" id="IPR058248">
    <property type="entry name" value="Lxx211020-like"/>
</dbReference>
<dbReference type="HOGENOM" id="CLU_100939_1_0_4"/>
<sequence length="154" mass="17291">MMKTTIKSLFLLTCMTLSVHAFAQTTLNHCVIQEPLPTKHMTAAFFNVEHTGPDVAIERLEIPAISEHIELHRMKMNHHVMSMEKIDNPTLTQGITAFQKGGDHAMIMNIPDDRLPKAGEQFEMILLLKDGTQASCQAIVKNAKDLMNSTHPHH</sequence>
<dbReference type="eggNOG" id="COG2847">
    <property type="taxonomic scope" value="Bacteria"/>
</dbReference>
<dbReference type="EMBL" id="CP009238">
    <property type="protein sequence ID" value="AIL33212.1"/>
    <property type="molecule type" value="Genomic_DNA"/>
</dbReference>
<dbReference type="KEGG" id="bpsi:IX83_07810"/>
<reference evidence="2 3" key="1">
    <citation type="journal article" date="2014" name="BMC Genomics">
        <title>A genomic perspective on a new bacterial genus and species from the Alcaligenaceae family, Basilea psittacipulmonis.</title>
        <authorList>
            <person name="Whiteson K.L."/>
            <person name="Hernandez D."/>
            <person name="Lazarevic V."/>
            <person name="Gaia N."/>
            <person name="Farinelli L."/>
            <person name="Francois P."/>
            <person name="Pilo P."/>
            <person name="Frey J."/>
            <person name="Schrenzel J."/>
        </authorList>
    </citation>
    <scope>NUCLEOTIDE SEQUENCE [LARGE SCALE GENOMIC DNA]</scope>
    <source>
        <strain evidence="2 3">DSM 24701</strain>
    </source>
</reference>
<feature type="signal peptide" evidence="1">
    <location>
        <begin position="1"/>
        <end position="23"/>
    </location>
</feature>
<keyword evidence="3" id="KW-1185">Reference proteome</keyword>
<evidence type="ECO:0000313" key="3">
    <source>
        <dbReference type="Proteomes" id="UP000028945"/>
    </source>
</evidence>
<feature type="chain" id="PRO_5001717529" description="Copper-binding protein" evidence="1">
    <location>
        <begin position="24"/>
        <end position="154"/>
    </location>
</feature>
<dbReference type="SUPFAM" id="SSF110087">
    <property type="entry name" value="DR1885-like metal-binding protein"/>
    <property type="match status" value="1"/>
</dbReference>
<evidence type="ECO:0008006" key="4">
    <source>
        <dbReference type="Google" id="ProtNLM"/>
    </source>
</evidence>